<dbReference type="AlphaFoldDB" id="A0A1F6WBT6"/>
<comment type="caution">
    <text evidence="2">The sequence shown here is derived from an EMBL/GenBank/DDBJ whole genome shotgun (WGS) entry which is preliminary data.</text>
</comment>
<dbReference type="InterPro" id="IPR036365">
    <property type="entry name" value="PGBD-like_sf"/>
</dbReference>
<dbReference type="SUPFAM" id="SSF47090">
    <property type="entry name" value="PGBD-like"/>
    <property type="match status" value="1"/>
</dbReference>
<proteinExistence type="predicted"/>
<gene>
    <name evidence="2" type="ORF">A3F19_00745</name>
</gene>
<sequence length="1125" mass="113072">MSNLLKSKFLFGVMVVTVMFAGVALVATSADAAITMTLRQGMSNSQVQELQQNLNSAGFTVSSSGAGSMGAESMYFGSKTKAAVMAYQASKGLTADGIFGPMSRAAWTGGSMGGLPAGCTSTSGFSPTTGMACNSGGTIVLPAGCSSTSGFSPTTGASCATGVVNAGGPVVAMLSADTPASGTVVATQATADIAHFTFTGSGTVTGVTLKRLGISGDSTLSNVYLFDGATRLTDAASVSSNGVISFNVPGGIFTVNGSKTISVKSDILTGTSGQTVGVMLATFTTSGGTVTANLSGNIHTVASATLAAVSAGTVTPTGATLNPGANVTVWQSTLSVSNRDVWMKRLALRNTGSAPASAFQNFKLYVSGVVVGTATGLDVNGYVTFDLSAAPVLLVAGSRIVRVDVDLVSGASRTALFSLRQAADVDFVDSNFGVNIAPTSTPWASATANTISGTSGGSLTIEKDITSPSTNVINQGSDANIATFKFTAYGEAIKVETLRATYASSDAAIGSLRNGRILIGGVQYGSSTTLNEDSQGTPYTSYTVNYTFMPGVPVLVELHADIYDNDGTDSITAGTDTINGSLAIGSSNATRQDSLGSFNAPAVAVTSNTLTISTASITLTRNGTYATAQTTVLPSTNFKIGSWNLAGSSVEDVLLTTLGFDINESTGTAFDEGDITNMYAVVKNSSGAIVAQPSPIATLSTGGQDNNFSINYTLLKNTNITIELFANLADDTQDDTASTASGSALAIVATDAFQAIFMISGTSMVSGASVTSGDGSTTVAGQTIAFAAATITATVDPSSPVAGITYDNQTVTSEALKFAAVTAGFNITDLTFTLPAAGATVVQNVMLYDDATLVATAPGGATTVTFSGLTWNVPANTNKVLTVKLQLGTVGVGAGTTNASLITTLTAFTAVNTSTGVSATGTESDPAGAALNAFAAIPTIDVVALASTTLLNTSARPLVRFTMTANGGTIAWDQLTFKVTKDAATTVGTDATTGITLWDVTGGGNTSIAGTFTNAATVFGAGAGPADIGFVPTAEQTVAASKTYELRGNIAAADAAGDFVTTTLDNDSSAIVASGTVAVRLAADTDAPLIWSDMSAASHDTTTTDWTTDFGVKNLPVSGSMNWPA</sequence>
<dbReference type="Gene3D" id="1.10.101.10">
    <property type="entry name" value="PGBD-like superfamily/PGBD"/>
    <property type="match status" value="1"/>
</dbReference>
<dbReference type="InterPro" id="IPR036366">
    <property type="entry name" value="PGBDSf"/>
</dbReference>
<dbReference type="Pfam" id="PF01471">
    <property type="entry name" value="PG_binding_1"/>
    <property type="match status" value="1"/>
</dbReference>
<evidence type="ECO:0000259" key="1">
    <source>
        <dbReference type="Pfam" id="PF01471"/>
    </source>
</evidence>
<accession>A0A1F6WBT6</accession>
<feature type="domain" description="Peptidoglycan binding-like" evidence="1">
    <location>
        <begin position="44"/>
        <end position="101"/>
    </location>
</feature>
<dbReference type="InterPro" id="IPR002477">
    <property type="entry name" value="Peptidoglycan-bd-like"/>
</dbReference>
<reference evidence="2 3" key="1">
    <citation type="journal article" date="2016" name="Nat. Commun.">
        <title>Thousands of microbial genomes shed light on interconnected biogeochemical processes in an aquifer system.</title>
        <authorList>
            <person name="Anantharaman K."/>
            <person name="Brown C.T."/>
            <person name="Hug L.A."/>
            <person name="Sharon I."/>
            <person name="Castelle C.J."/>
            <person name="Probst A.J."/>
            <person name="Thomas B.C."/>
            <person name="Singh A."/>
            <person name="Wilkins M.J."/>
            <person name="Karaoz U."/>
            <person name="Brodie E.L."/>
            <person name="Williams K.H."/>
            <person name="Hubbard S.S."/>
            <person name="Banfield J.F."/>
        </authorList>
    </citation>
    <scope>NUCLEOTIDE SEQUENCE [LARGE SCALE GENOMIC DNA]</scope>
</reference>
<name>A0A1F6WBT6_9BACT</name>
<dbReference type="EMBL" id="MFUJ01000015">
    <property type="protein sequence ID" value="OGI79344.1"/>
    <property type="molecule type" value="Genomic_DNA"/>
</dbReference>
<evidence type="ECO:0000313" key="3">
    <source>
        <dbReference type="Proteomes" id="UP000177052"/>
    </source>
</evidence>
<organism evidence="2 3">
    <name type="scientific">Candidatus Nomurabacteria bacterium RIFCSPHIGHO2_12_FULL_37_29</name>
    <dbReference type="NCBI Taxonomy" id="1801759"/>
    <lineage>
        <taxon>Bacteria</taxon>
        <taxon>Candidatus Nomuraibacteriota</taxon>
    </lineage>
</organism>
<protein>
    <recommendedName>
        <fullName evidence="1">Peptidoglycan binding-like domain-containing protein</fullName>
    </recommendedName>
</protein>
<dbReference type="Proteomes" id="UP000177052">
    <property type="component" value="Unassembled WGS sequence"/>
</dbReference>
<evidence type="ECO:0000313" key="2">
    <source>
        <dbReference type="EMBL" id="OGI79344.1"/>
    </source>
</evidence>